<evidence type="ECO:0000256" key="1">
    <source>
        <dbReference type="SAM" id="Phobius"/>
    </source>
</evidence>
<protein>
    <submittedName>
        <fullName evidence="2">Uncharacterized protein</fullName>
    </submittedName>
</protein>
<keyword evidence="3" id="KW-1185">Reference proteome</keyword>
<evidence type="ECO:0000313" key="3">
    <source>
        <dbReference type="Proteomes" id="UP000023152"/>
    </source>
</evidence>
<feature type="transmembrane region" description="Helical" evidence="1">
    <location>
        <begin position="100"/>
        <end position="119"/>
    </location>
</feature>
<keyword evidence="1" id="KW-0812">Transmembrane</keyword>
<accession>X6NR39</accession>
<dbReference type="AlphaFoldDB" id="X6NR39"/>
<keyword evidence="1" id="KW-1133">Transmembrane helix</keyword>
<keyword evidence="1" id="KW-0472">Membrane</keyword>
<dbReference type="Proteomes" id="UP000023152">
    <property type="component" value="Unassembled WGS sequence"/>
</dbReference>
<dbReference type="EMBL" id="ASPP01006806">
    <property type="protein sequence ID" value="ETO28194.1"/>
    <property type="molecule type" value="Genomic_DNA"/>
</dbReference>
<feature type="non-terminal residue" evidence="2">
    <location>
        <position position="1"/>
    </location>
</feature>
<gene>
    <name evidence="2" type="ORF">RFI_08940</name>
</gene>
<reference evidence="2 3" key="1">
    <citation type="journal article" date="2013" name="Curr. Biol.">
        <title>The Genome of the Foraminiferan Reticulomyxa filosa.</title>
        <authorList>
            <person name="Glockner G."/>
            <person name="Hulsmann N."/>
            <person name="Schleicher M."/>
            <person name="Noegel A.A."/>
            <person name="Eichinger L."/>
            <person name="Gallinger C."/>
            <person name="Pawlowski J."/>
            <person name="Sierra R."/>
            <person name="Euteneuer U."/>
            <person name="Pillet L."/>
            <person name="Moustafa A."/>
            <person name="Platzer M."/>
            <person name="Groth M."/>
            <person name="Szafranski K."/>
            <person name="Schliwa M."/>
        </authorList>
    </citation>
    <scope>NUCLEOTIDE SEQUENCE [LARGE SCALE GENOMIC DNA]</scope>
</reference>
<organism evidence="2 3">
    <name type="scientific">Reticulomyxa filosa</name>
    <dbReference type="NCBI Taxonomy" id="46433"/>
    <lineage>
        <taxon>Eukaryota</taxon>
        <taxon>Sar</taxon>
        <taxon>Rhizaria</taxon>
        <taxon>Retaria</taxon>
        <taxon>Foraminifera</taxon>
        <taxon>Monothalamids</taxon>
        <taxon>Reticulomyxidae</taxon>
        <taxon>Reticulomyxa</taxon>
    </lineage>
</organism>
<name>X6NR39_RETFI</name>
<sequence>FFFFFFEKKGSISKIKSEESRRRRLPSAIAIVAKTLEYGEAAMVTGTSLGRLLIQPDELLKDSSLGIEKSMIDYRGGYYPKNPKQNQNQQYNKNNRRHSMHLTFTSSFCLFVCLFVCLIENDKKNIKRTHARSSSTSPLLTSARQKWWDIFTLSINNKENINHENDNENTIQQDALLPQSFSLG</sequence>
<proteinExistence type="predicted"/>
<evidence type="ECO:0000313" key="2">
    <source>
        <dbReference type="EMBL" id="ETO28194.1"/>
    </source>
</evidence>
<comment type="caution">
    <text evidence="2">The sequence shown here is derived from an EMBL/GenBank/DDBJ whole genome shotgun (WGS) entry which is preliminary data.</text>
</comment>